<reference evidence="2 3" key="1">
    <citation type="journal article" date="2019" name="Genome Biol. Evol.">
        <title>Insights into the evolution of the New World diploid cottons (Gossypium, subgenus Houzingenia) based on genome sequencing.</title>
        <authorList>
            <person name="Grover C.E."/>
            <person name="Arick M.A. 2nd"/>
            <person name="Thrash A."/>
            <person name="Conover J.L."/>
            <person name="Sanders W.S."/>
            <person name="Peterson D.G."/>
            <person name="Frelichowski J.E."/>
            <person name="Scheffler J.A."/>
            <person name="Scheffler B.E."/>
            <person name="Wendel J.F."/>
        </authorList>
    </citation>
    <scope>NUCLEOTIDE SEQUENCE [LARGE SCALE GENOMIC DNA]</scope>
    <source>
        <strain evidence="2">6</strain>
        <tissue evidence="2">Leaf</tissue>
    </source>
</reference>
<sequence>MEEQDVEFGWDSSLRAQSKRVIQMTSPWLREEPREGVKVEERSEQDMGNQSNESLRENRGSKLGNHEMTGKGNVQSREKFFNSLINERVSIKGKEVMQEEEDRPLAIRECKKRQRLHCEGQEEVNSYELVSSNKDNEIVPAASKQTGQS</sequence>
<feature type="compositionally biased region" description="Basic and acidic residues" evidence="1">
    <location>
        <begin position="29"/>
        <end position="45"/>
    </location>
</feature>
<organism evidence="2 3">
    <name type="scientific">Gossypium armourianum</name>
    <dbReference type="NCBI Taxonomy" id="34283"/>
    <lineage>
        <taxon>Eukaryota</taxon>
        <taxon>Viridiplantae</taxon>
        <taxon>Streptophyta</taxon>
        <taxon>Embryophyta</taxon>
        <taxon>Tracheophyta</taxon>
        <taxon>Spermatophyta</taxon>
        <taxon>Magnoliopsida</taxon>
        <taxon>eudicotyledons</taxon>
        <taxon>Gunneridae</taxon>
        <taxon>Pentapetalae</taxon>
        <taxon>rosids</taxon>
        <taxon>malvids</taxon>
        <taxon>Malvales</taxon>
        <taxon>Malvaceae</taxon>
        <taxon>Malvoideae</taxon>
        <taxon>Gossypium</taxon>
    </lineage>
</organism>
<evidence type="ECO:0000313" key="3">
    <source>
        <dbReference type="Proteomes" id="UP000593575"/>
    </source>
</evidence>
<dbReference type="EMBL" id="JABFAE010000013">
    <property type="protein sequence ID" value="MBA0843785.1"/>
    <property type="molecule type" value="Genomic_DNA"/>
</dbReference>
<name>A0A7J9KBF5_9ROSI</name>
<keyword evidence="3" id="KW-1185">Reference proteome</keyword>
<comment type="caution">
    <text evidence="2">The sequence shown here is derived from an EMBL/GenBank/DDBJ whole genome shotgun (WGS) entry which is preliminary data.</text>
</comment>
<feature type="region of interest" description="Disordered" evidence="1">
    <location>
        <begin position="22"/>
        <end position="76"/>
    </location>
</feature>
<evidence type="ECO:0000313" key="2">
    <source>
        <dbReference type="EMBL" id="MBA0843785.1"/>
    </source>
</evidence>
<feature type="compositionally biased region" description="Basic and acidic residues" evidence="1">
    <location>
        <begin position="54"/>
        <end position="69"/>
    </location>
</feature>
<evidence type="ECO:0000256" key="1">
    <source>
        <dbReference type="SAM" id="MobiDB-lite"/>
    </source>
</evidence>
<dbReference type="AlphaFoldDB" id="A0A7J9KBF5"/>
<feature type="region of interest" description="Disordered" evidence="1">
    <location>
        <begin position="127"/>
        <end position="149"/>
    </location>
</feature>
<accession>A0A7J9KBF5</accession>
<gene>
    <name evidence="2" type="ORF">Goarm_000945</name>
</gene>
<proteinExistence type="predicted"/>
<dbReference type="Proteomes" id="UP000593575">
    <property type="component" value="Unassembled WGS sequence"/>
</dbReference>
<protein>
    <submittedName>
        <fullName evidence="2">Uncharacterized protein</fullName>
    </submittedName>
</protein>